<feature type="domain" description="Histidine kinase/HSP90-like ATPase" evidence="2">
    <location>
        <begin position="10"/>
        <end position="110"/>
    </location>
</feature>
<dbReference type="Pfam" id="PF13581">
    <property type="entry name" value="HATPase_c_2"/>
    <property type="match status" value="1"/>
</dbReference>
<evidence type="ECO:0000313" key="4">
    <source>
        <dbReference type="Proteomes" id="UP001354931"/>
    </source>
</evidence>
<dbReference type="GO" id="GO:0005524">
    <property type="term" value="F:ATP binding"/>
    <property type="evidence" value="ECO:0007669"/>
    <property type="project" value="UniProtKB-KW"/>
</dbReference>
<protein>
    <submittedName>
        <fullName evidence="3">ATP-binding protein</fullName>
    </submittedName>
</protein>
<dbReference type="Gene3D" id="3.30.565.10">
    <property type="entry name" value="Histidine kinase-like ATPase, C-terminal domain"/>
    <property type="match status" value="1"/>
</dbReference>
<keyword evidence="4" id="KW-1185">Reference proteome</keyword>
<keyword evidence="1" id="KW-0808">Transferase</keyword>
<dbReference type="Proteomes" id="UP001354931">
    <property type="component" value="Unassembled WGS sequence"/>
</dbReference>
<comment type="caution">
    <text evidence="3">The sequence shown here is derived from an EMBL/GenBank/DDBJ whole genome shotgun (WGS) entry which is preliminary data.</text>
</comment>
<evidence type="ECO:0000313" key="3">
    <source>
        <dbReference type="EMBL" id="MEB8337903.1"/>
    </source>
</evidence>
<name>A0ABU6F344_9ACTN</name>
<accession>A0ABU6F344</accession>
<proteinExistence type="predicted"/>
<sequence length="213" mass="22886">MSRRSWNLAFTAEPEEVAGLRRAMRAHLELWGLHGVVESAQLCVSELASNIITHVGTGTPATLAVSMNGTYLRIEVQDPDTRVLPTLLAADPDAESGRGKVLVDAVTDRWGVYLRADRKVTWCELATDLKSPSGHGGGPRVTRAEAVLTLSGGLEPPYPVGREGVHVAVAEETAIDLIADLLHWLRAHGCDPDTALDRAQEYFEAEAAEGSGQ</sequence>
<keyword evidence="3" id="KW-0067">ATP-binding</keyword>
<dbReference type="EMBL" id="JAOZYC010000082">
    <property type="protein sequence ID" value="MEB8337903.1"/>
    <property type="molecule type" value="Genomic_DNA"/>
</dbReference>
<reference evidence="3 4" key="1">
    <citation type="submission" date="2022-10" db="EMBL/GenBank/DDBJ databases">
        <authorList>
            <person name="Xie J."/>
            <person name="Shen N."/>
        </authorList>
    </citation>
    <scope>NUCLEOTIDE SEQUENCE [LARGE SCALE GENOMIC DNA]</scope>
    <source>
        <strain evidence="3 4">YIM65594</strain>
    </source>
</reference>
<keyword evidence="3" id="KW-0547">Nucleotide-binding</keyword>
<evidence type="ECO:0000259" key="2">
    <source>
        <dbReference type="Pfam" id="PF13581"/>
    </source>
</evidence>
<keyword evidence="1" id="KW-0418">Kinase</keyword>
<dbReference type="RefSeq" id="WP_326015569.1">
    <property type="nucleotide sequence ID" value="NZ_JAOZYC010000082.1"/>
</dbReference>
<dbReference type="InterPro" id="IPR003594">
    <property type="entry name" value="HATPase_dom"/>
</dbReference>
<dbReference type="PANTHER" id="PTHR35526">
    <property type="entry name" value="ANTI-SIGMA-F FACTOR RSBW-RELATED"/>
    <property type="match status" value="1"/>
</dbReference>
<dbReference type="CDD" id="cd16936">
    <property type="entry name" value="HATPase_RsbW-like"/>
    <property type="match status" value="1"/>
</dbReference>
<dbReference type="InterPro" id="IPR036890">
    <property type="entry name" value="HATPase_C_sf"/>
</dbReference>
<evidence type="ECO:0000256" key="1">
    <source>
        <dbReference type="ARBA" id="ARBA00022527"/>
    </source>
</evidence>
<dbReference type="PANTHER" id="PTHR35526:SF3">
    <property type="entry name" value="ANTI-SIGMA-F FACTOR RSBW"/>
    <property type="match status" value="1"/>
</dbReference>
<organism evidence="3 4">
    <name type="scientific">Streptomyces endophyticus</name>
    <dbReference type="NCBI Taxonomy" id="714166"/>
    <lineage>
        <taxon>Bacteria</taxon>
        <taxon>Bacillati</taxon>
        <taxon>Actinomycetota</taxon>
        <taxon>Actinomycetes</taxon>
        <taxon>Kitasatosporales</taxon>
        <taxon>Streptomycetaceae</taxon>
        <taxon>Streptomyces</taxon>
    </lineage>
</organism>
<gene>
    <name evidence="3" type="ORF">OKJ99_10330</name>
</gene>
<dbReference type="InterPro" id="IPR050267">
    <property type="entry name" value="Anti-sigma-factor_SerPK"/>
</dbReference>
<keyword evidence="1" id="KW-0723">Serine/threonine-protein kinase</keyword>